<protein>
    <submittedName>
        <fullName evidence="3">LacI family transcriptional regulator</fullName>
    </submittedName>
</protein>
<dbReference type="CDD" id="cd07012">
    <property type="entry name" value="PBP2_Bug_TTT"/>
    <property type="match status" value="1"/>
</dbReference>
<dbReference type="RefSeq" id="WP_102072094.1">
    <property type="nucleotide sequence ID" value="NZ_PDNW01000001.1"/>
</dbReference>
<dbReference type="SUPFAM" id="SSF53850">
    <property type="entry name" value="Periplasmic binding protein-like II"/>
    <property type="match status" value="1"/>
</dbReference>
<evidence type="ECO:0000313" key="4">
    <source>
        <dbReference type="Proteomes" id="UP000234190"/>
    </source>
</evidence>
<comment type="caution">
    <text evidence="3">The sequence shown here is derived from an EMBL/GenBank/DDBJ whole genome shotgun (WGS) entry which is preliminary data.</text>
</comment>
<dbReference type="InterPro" id="IPR005064">
    <property type="entry name" value="BUG"/>
</dbReference>
<evidence type="ECO:0000313" key="3">
    <source>
        <dbReference type="EMBL" id="PLC51602.1"/>
    </source>
</evidence>
<dbReference type="EMBL" id="PDNW01000001">
    <property type="protein sequence ID" value="PLC51602.1"/>
    <property type="molecule type" value="Genomic_DNA"/>
</dbReference>
<organism evidence="3 4">
    <name type="scientific">Pollutimonas subterranea</name>
    <dbReference type="NCBI Taxonomy" id="2045210"/>
    <lineage>
        <taxon>Bacteria</taxon>
        <taxon>Pseudomonadati</taxon>
        <taxon>Pseudomonadota</taxon>
        <taxon>Betaproteobacteria</taxon>
        <taxon>Burkholderiales</taxon>
        <taxon>Alcaligenaceae</taxon>
        <taxon>Pollutimonas</taxon>
    </lineage>
</organism>
<dbReference type="PIRSF" id="PIRSF017082">
    <property type="entry name" value="YflP"/>
    <property type="match status" value="1"/>
</dbReference>
<reference evidence="3 4" key="1">
    <citation type="submission" date="2017-10" db="EMBL/GenBank/DDBJ databases">
        <title>Two draft genome sequences of Pusillimonas sp. strains isolated from a nitrate- and radionuclide-contaminated groundwater in Russia.</title>
        <authorList>
            <person name="Grouzdev D.S."/>
            <person name="Tourova T.P."/>
            <person name="Goeva M.A."/>
            <person name="Babich T.L."/>
            <person name="Sokolova D.S."/>
            <person name="Abdullin R."/>
            <person name="Poltaraus A.B."/>
            <person name="Toshchakov S.V."/>
            <person name="Nazina T.N."/>
        </authorList>
    </citation>
    <scope>NUCLEOTIDE SEQUENCE [LARGE SCALE GENOMIC DNA]</scope>
    <source>
        <strain evidence="3 4">JR1/69-3-13</strain>
    </source>
</reference>
<gene>
    <name evidence="3" type="ORF">CR159_00780</name>
</gene>
<evidence type="ECO:0000256" key="1">
    <source>
        <dbReference type="ARBA" id="ARBA00006987"/>
    </source>
</evidence>
<name>A0A2N4U9A0_9BURK</name>
<comment type="similarity">
    <text evidence="1">Belongs to the UPF0065 (bug) family.</text>
</comment>
<sequence length="327" mass="34536">MKMNFSRTLGMVAMGAVIALGAVVAPASAAFPEKPITLVVPFPPGGAVDTLGRIFADSISAQTGQPVIVENRAGGNGNIGTALVVNSAANGYTMLLAANGLATNPTMYPKRSFSELTDLTPVAYVGYAPLILVVAHDSPYKTFDDLIRAAKADQEAISFATSGSGSAPHLASELLRVTTDSHMLHVPYKGGAPAKLDLVTGRVTFMFLNPLEAVPQVEAKKLRALMVDSAERIPQLPDVPTAKELGYPDLEAKVWWGFAVPKGTPADVVQVLNQNINKALQDKTVQEKLQKMAITVGGGTSEEFATFFRDQVTKWAGVVKKAGLSSD</sequence>
<dbReference type="Proteomes" id="UP000234190">
    <property type="component" value="Unassembled WGS sequence"/>
</dbReference>
<evidence type="ECO:0000256" key="2">
    <source>
        <dbReference type="SAM" id="SignalP"/>
    </source>
</evidence>
<feature type="signal peptide" evidence="2">
    <location>
        <begin position="1"/>
        <end position="29"/>
    </location>
</feature>
<dbReference type="PANTHER" id="PTHR42928:SF5">
    <property type="entry name" value="BLR1237 PROTEIN"/>
    <property type="match status" value="1"/>
</dbReference>
<dbReference type="OrthoDB" id="8678477at2"/>
<dbReference type="PANTHER" id="PTHR42928">
    <property type="entry name" value="TRICARBOXYLATE-BINDING PROTEIN"/>
    <property type="match status" value="1"/>
</dbReference>
<keyword evidence="2" id="KW-0732">Signal</keyword>
<keyword evidence="4" id="KW-1185">Reference proteome</keyword>
<dbReference type="Gene3D" id="3.40.190.10">
    <property type="entry name" value="Periplasmic binding protein-like II"/>
    <property type="match status" value="1"/>
</dbReference>
<dbReference type="AlphaFoldDB" id="A0A2N4U9A0"/>
<dbReference type="Gene3D" id="3.40.190.150">
    <property type="entry name" value="Bordetella uptake gene, domain 1"/>
    <property type="match status" value="1"/>
</dbReference>
<proteinExistence type="inferred from homology"/>
<dbReference type="InterPro" id="IPR042100">
    <property type="entry name" value="Bug_dom1"/>
</dbReference>
<feature type="chain" id="PRO_5014898027" evidence="2">
    <location>
        <begin position="30"/>
        <end position="327"/>
    </location>
</feature>
<dbReference type="Pfam" id="PF03401">
    <property type="entry name" value="TctC"/>
    <property type="match status" value="1"/>
</dbReference>
<accession>A0A2N4U9A0</accession>